<dbReference type="GO" id="GO:0000139">
    <property type="term" value="C:Golgi membrane"/>
    <property type="evidence" value="ECO:0007669"/>
    <property type="project" value="UniProtKB-SubCell"/>
</dbReference>
<gene>
    <name evidence="9" type="ORF">BCR33DRAFT_376816</name>
</gene>
<sequence>MSSQQPLLFDAAPMGSSSVSYPPSNPLGQTASVSGSIAPQHQIQSQPLPNQSDESIFKKSAHPTVLFFHLFFRTAAILFYMFSWLFTSSFVTTFIVLILLLSFDFWTVKNVTGRLLVGLRWWNEIREDGEEVWIFESNNGRPVNQTDSSVFWFALYAAPAVWFVFGLGAVIRFSFQWTVCVIVALVLNMANVVGYSRCHKRESTA</sequence>
<evidence type="ECO:0000256" key="7">
    <source>
        <dbReference type="ARBA" id="ARBA00023136"/>
    </source>
</evidence>
<keyword evidence="10" id="KW-1185">Reference proteome</keyword>
<comment type="subcellular location">
    <subcellularLocation>
        <location evidence="8">Golgi apparatus membrane</location>
        <topology evidence="8">Multi-pass membrane protein</topology>
    </subcellularLocation>
    <subcellularLocation>
        <location evidence="2">Membrane</location>
        <topology evidence="2">Multi-pass membrane protein</topology>
    </subcellularLocation>
</comment>
<dbReference type="Proteomes" id="UP000193642">
    <property type="component" value="Unassembled WGS sequence"/>
</dbReference>
<proteinExistence type="inferred from homology"/>
<organism evidence="9 10">
    <name type="scientific">Rhizoclosmatium globosum</name>
    <dbReference type="NCBI Taxonomy" id="329046"/>
    <lineage>
        <taxon>Eukaryota</taxon>
        <taxon>Fungi</taxon>
        <taxon>Fungi incertae sedis</taxon>
        <taxon>Chytridiomycota</taxon>
        <taxon>Chytridiomycota incertae sedis</taxon>
        <taxon>Chytridiomycetes</taxon>
        <taxon>Chytridiales</taxon>
        <taxon>Chytriomycetaceae</taxon>
        <taxon>Rhizoclosmatium</taxon>
    </lineage>
</organism>
<keyword evidence="5 8" id="KW-0812">Transmembrane</keyword>
<evidence type="ECO:0000313" key="9">
    <source>
        <dbReference type="EMBL" id="ORY39849.1"/>
    </source>
</evidence>
<dbReference type="PANTHER" id="PTHR13019:SF7">
    <property type="entry name" value="GOLGI APPARATUS MEMBRANE PROTEIN TVP23"/>
    <property type="match status" value="1"/>
</dbReference>
<evidence type="ECO:0000256" key="1">
    <source>
        <dbReference type="ARBA" id="ARBA00003246"/>
    </source>
</evidence>
<dbReference type="InterPro" id="IPR008564">
    <property type="entry name" value="TVP23-like"/>
</dbReference>
<evidence type="ECO:0000256" key="4">
    <source>
        <dbReference type="ARBA" id="ARBA00013603"/>
    </source>
</evidence>
<dbReference type="OrthoDB" id="2151161at2759"/>
<protein>
    <recommendedName>
        <fullName evidence="4 8">Golgi apparatus membrane protein TVP23</fullName>
    </recommendedName>
</protein>
<evidence type="ECO:0000256" key="5">
    <source>
        <dbReference type="ARBA" id="ARBA00022692"/>
    </source>
</evidence>
<name>A0A1Y2BYK3_9FUNG</name>
<feature type="transmembrane region" description="Helical" evidence="8">
    <location>
        <begin position="175"/>
        <end position="195"/>
    </location>
</feature>
<dbReference type="AlphaFoldDB" id="A0A1Y2BYK3"/>
<evidence type="ECO:0000256" key="3">
    <source>
        <dbReference type="ARBA" id="ARBA00005467"/>
    </source>
</evidence>
<comment type="similarity">
    <text evidence="3 8">Belongs to the TVP23 family.</text>
</comment>
<dbReference type="EMBL" id="MCGO01000037">
    <property type="protein sequence ID" value="ORY39849.1"/>
    <property type="molecule type" value="Genomic_DNA"/>
</dbReference>
<comment type="function">
    <text evidence="1 8">Golgi membrane protein involved in vesicular trafficking.</text>
</comment>
<evidence type="ECO:0000256" key="2">
    <source>
        <dbReference type="ARBA" id="ARBA00004141"/>
    </source>
</evidence>
<dbReference type="Pfam" id="PF05832">
    <property type="entry name" value="DUF846"/>
    <property type="match status" value="1"/>
</dbReference>
<evidence type="ECO:0000313" key="10">
    <source>
        <dbReference type="Proteomes" id="UP000193642"/>
    </source>
</evidence>
<keyword evidence="6 8" id="KW-1133">Transmembrane helix</keyword>
<accession>A0A1Y2BYK3</accession>
<dbReference type="GO" id="GO:0009306">
    <property type="term" value="P:protein secretion"/>
    <property type="evidence" value="ECO:0007669"/>
    <property type="project" value="TreeGrafter"/>
</dbReference>
<reference evidence="9 10" key="1">
    <citation type="submission" date="2016-07" db="EMBL/GenBank/DDBJ databases">
        <title>Pervasive Adenine N6-methylation of Active Genes in Fungi.</title>
        <authorList>
            <consortium name="DOE Joint Genome Institute"/>
            <person name="Mondo S.J."/>
            <person name="Dannebaum R.O."/>
            <person name="Kuo R.C."/>
            <person name="Labutti K."/>
            <person name="Haridas S."/>
            <person name="Kuo A."/>
            <person name="Salamov A."/>
            <person name="Ahrendt S.R."/>
            <person name="Lipzen A."/>
            <person name="Sullivan W."/>
            <person name="Andreopoulos W.B."/>
            <person name="Clum A."/>
            <person name="Lindquist E."/>
            <person name="Daum C."/>
            <person name="Ramamoorthy G.K."/>
            <person name="Gryganskyi A."/>
            <person name="Culley D."/>
            <person name="Magnuson J.K."/>
            <person name="James T.Y."/>
            <person name="O'Malley M.A."/>
            <person name="Stajich J.E."/>
            <person name="Spatafora J.W."/>
            <person name="Visel A."/>
            <person name="Grigoriev I.V."/>
        </authorList>
    </citation>
    <scope>NUCLEOTIDE SEQUENCE [LARGE SCALE GENOMIC DNA]</scope>
    <source>
        <strain evidence="9 10">JEL800</strain>
    </source>
</reference>
<dbReference type="STRING" id="329046.A0A1Y2BYK3"/>
<keyword evidence="7 8" id="KW-0472">Membrane</keyword>
<dbReference type="GO" id="GO:0016192">
    <property type="term" value="P:vesicle-mediated transport"/>
    <property type="evidence" value="ECO:0007669"/>
    <property type="project" value="TreeGrafter"/>
</dbReference>
<comment type="caution">
    <text evidence="9">The sequence shown here is derived from an EMBL/GenBank/DDBJ whole genome shotgun (WGS) entry which is preliminary data.</text>
</comment>
<feature type="transmembrane region" description="Helical" evidence="8">
    <location>
        <begin position="88"/>
        <end position="106"/>
    </location>
</feature>
<feature type="transmembrane region" description="Helical" evidence="8">
    <location>
        <begin position="150"/>
        <end position="169"/>
    </location>
</feature>
<evidence type="ECO:0000256" key="8">
    <source>
        <dbReference type="RuleBase" id="RU361206"/>
    </source>
</evidence>
<dbReference type="PANTHER" id="PTHR13019">
    <property type="entry name" value="GOLGI APPARATUS MEMBRANE PROTEIN TVP23"/>
    <property type="match status" value="1"/>
</dbReference>
<keyword evidence="8" id="KW-0333">Golgi apparatus</keyword>
<evidence type="ECO:0000256" key="6">
    <source>
        <dbReference type="ARBA" id="ARBA00022989"/>
    </source>
</evidence>